<comment type="caution">
    <text evidence="2">The sequence shown here is derived from an EMBL/GenBank/DDBJ whole genome shotgun (WGS) entry which is preliminary data.</text>
</comment>
<dbReference type="AlphaFoldDB" id="A0A226MIV6"/>
<gene>
    <name evidence="2" type="ORF">ASZ78_001640</name>
</gene>
<evidence type="ECO:0000313" key="2">
    <source>
        <dbReference type="EMBL" id="OXB55225.1"/>
    </source>
</evidence>
<feature type="compositionally biased region" description="Low complexity" evidence="1">
    <location>
        <begin position="19"/>
        <end position="31"/>
    </location>
</feature>
<dbReference type="OrthoDB" id="9118070at2759"/>
<accession>A0A226MIV6</accession>
<proteinExistence type="predicted"/>
<dbReference type="Proteomes" id="UP000198323">
    <property type="component" value="Unassembled WGS sequence"/>
</dbReference>
<evidence type="ECO:0000313" key="3">
    <source>
        <dbReference type="Proteomes" id="UP000198323"/>
    </source>
</evidence>
<reference evidence="2 3" key="1">
    <citation type="submission" date="2016-07" db="EMBL/GenBank/DDBJ databases">
        <title>Disparate Historic Effective Population Sizes Predicted by Modern Levels of Genome Diversity for the Scaled Quail (Callipepla squamata) and the Northern Bobwhite (Colinus virginianus): Inferences from First and Second Generation Draft Genome Assemblies for Sympatric New World Quail.</title>
        <authorList>
            <person name="Oldeschulte D.L."/>
            <person name="Halley Y.A."/>
            <person name="Bhattarai E.K."/>
            <person name="Brashear W.A."/>
            <person name="Hill J."/>
            <person name="Metz R.P."/>
            <person name="Johnson C.D."/>
            <person name="Rollins D."/>
            <person name="Peterson M.J."/>
            <person name="Bickhart D.M."/>
            <person name="Decker J.E."/>
            <person name="Seabury C.M."/>
        </authorList>
    </citation>
    <scope>NUCLEOTIDE SEQUENCE [LARGE SCALE GENOMIC DNA]</scope>
    <source>
        <strain evidence="2 3">Texas</strain>
        <tissue evidence="2">Leg muscle</tissue>
    </source>
</reference>
<organism evidence="2 3">
    <name type="scientific">Callipepla squamata</name>
    <name type="common">Scaled quail</name>
    <dbReference type="NCBI Taxonomy" id="9009"/>
    <lineage>
        <taxon>Eukaryota</taxon>
        <taxon>Metazoa</taxon>
        <taxon>Chordata</taxon>
        <taxon>Craniata</taxon>
        <taxon>Vertebrata</taxon>
        <taxon>Euteleostomi</taxon>
        <taxon>Archelosauria</taxon>
        <taxon>Archosauria</taxon>
        <taxon>Dinosauria</taxon>
        <taxon>Saurischia</taxon>
        <taxon>Theropoda</taxon>
        <taxon>Coelurosauria</taxon>
        <taxon>Aves</taxon>
        <taxon>Neognathae</taxon>
        <taxon>Galloanserae</taxon>
        <taxon>Galliformes</taxon>
        <taxon>Odontophoridae</taxon>
        <taxon>Callipepla</taxon>
    </lineage>
</organism>
<sequence length="154" mass="16213">MELLLGELQEVSLQGSLGSSTSRSCPTTSTSDAEPAEVGDRMKAPGDTVVPQSSGAAGKEEAAADEAIAGRALVMDEFLQDLDATDKDTCSASPDLIFSMDLDTEWQKGQLLKGERLRGREDSLLPHPWLLGLPTLTLSCRYAAFKGLSLGAAG</sequence>
<name>A0A226MIV6_CALSU</name>
<keyword evidence="3" id="KW-1185">Reference proteome</keyword>
<protein>
    <submittedName>
        <fullName evidence="2">Uncharacterized protein</fullName>
    </submittedName>
</protein>
<dbReference type="EMBL" id="MCFN01000776">
    <property type="protein sequence ID" value="OXB55225.1"/>
    <property type="molecule type" value="Genomic_DNA"/>
</dbReference>
<feature type="region of interest" description="Disordered" evidence="1">
    <location>
        <begin position="14"/>
        <end position="62"/>
    </location>
</feature>
<evidence type="ECO:0000256" key="1">
    <source>
        <dbReference type="SAM" id="MobiDB-lite"/>
    </source>
</evidence>